<reference evidence="2" key="1">
    <citation type="submission" date="2025-08" db="UniProtKB">
        <authorList>
            <consortium name="Ensembl"/>
        </authorList>
    </citation>
    <scope>IDENTIFICATION</scope>
</reference>
<dbReference type="InterPro" id="IPR025398">
    <property type="entry name" value="DUF4371"/>
</dbReference>
<dbReference type="Pfam" id="PF14291">
    <property type="entry name" value="DUF4371"/>
    <property type="match status" value="1"/>
</dbReference>
<evidence type="ECO:0000313" key="3">
    <source>
        <dbReference type="Proteomes" id="UP000261600"/>
    </source>
</evidence>
<dbReference type="Ensembl" id="ENSMALT00000031374.1">
    <property type="protein sequence ID" value="ENSMALP00000030828.1"/>
    <property type="gene ID" value="ENSMALG00000021313.1"/>
</dbReference>
<dbReference type="AlphaFoldDB" id="A0A3Q3KMG4"/>
<protein>
    <recommendedName>
        <fullName evidence="1">DUF4371 domain-containing protein</fullName>
    </recommendedName>
</protein>
<sequence length="572" mass="64895">MVLNRPTDPAMYCFSCRIFLREEKFKNKTAWKTVDIDTWRSAIGKIKEHASTEAHMMSMVRWNIYSKKALQAAFDTLDIQGKATQEKERQRNREILTRLIDISLYLARQRQAFRGDVELSSSANQGNFIELVKTLAQYDSVMKLHLDAVQEKQASMKRPQVSLLSNRSQNDIIMSLGTFIRRKIQNEIKEAQIFSILLDETTDVSHKEQVSFVVRYVSDMEIKECFLQVCTLESTTGKELENVVISLLQDNGLDLKNIRGQGYDGAANMSGMYKGLQSRICAHDEKALYVHCQAHCLNLVLVESAKSSVHFVTFFSLVEKLYVFCTSSTKRHTAFLKCQQSLYPGQRVVELQKLSDTRWSCRERSLKALNKVLKALIKLLTDISESDPPDTAAGDATMYLRAIDVEFLLCLEITTTVFQVTGVASDALQQKDLDVSTAYTVTDGVLDTVKNLRSEEEFKTIFQKAIEKAEDAGMNIPTVPPGHGRKRKVPARYLHSATAAQDSRTFQTVEEFYRAKVYFMFLDTITEGLNRRFKVDGTMPTGKILQSFQSLTVHDNWVGTPNTEAVQAIKTL</sequence>
<dbReference type="Proteomes" id="UP000261600">
    <property type="component" value="Unplaced"/>
</dbReference>
<name>A0A3Q3KMG4_MONAL</name>
<dbReference type="PANTHER" id="PTHR45749">
    <property type="match status" value="1"/>
</dbReference>
<organism evidence="2 3">
    <name type="scientific">Monopterus albus</name>
    <name type="common">Swamp eel</name>
    <dbReference type="NCBI Taxonomy" id="43700"/>
    <lineage>
        <taxon>Eukaryota</taxon>
        <taxon>Metazoa</taxon>
        <taxon>Chordata</taxon>
        <taxon>Craniata</taxon>
        <taxon>Vertebrata</taxon>
        <taxon>Euteleostomi</taxon>
        <taxon>Actinopterygii</taxon>
        <taxon>Neopterygii</taxon>
        <taxon>Teleostei</taxon>
        <taxon>Neoteleostei</taxon>
        <taxon>Acanthomorphata</taxon>
        <taxon>Anabantaria</taxon>
        <taxon>Synbranchiformes</taxon>
        <taxon>Synbranchidae</taxon>
        <taxon>Monopterus</taxon>
    </lineage>
</organism>
<evidence type="ECO:0000313" key="2">
    <source>
        <dbReference type="Ensembl" id="ENSMALP00000030828.1"/>
    </source>
</evidence>
<dbReference type="InterPro" id="IPR012337">
    <property type="entry name" value="RNaseH-like_sf"/>
</dbReference>
<dbReference type="STRING" id="43700.ENSMALP00000030828"/>
<dbReference type="PANTHER" id="PTHR45749:SF37">
    <property type="entry name" value="OS05G0311600 PROTEIN"/>
    <property type="match status" value="1"/>
</dbReference>
<dbReference type="SUPFAM" id="SSF53098">
    <property type="entry name" value="Ribonuclease H-like"/>
    <property type="match status" value="1"/>
</dbReference>
<accession>A0A3Q3KMG4</accession>
<reference evidence="2" key="2">
    <citation type="submission" date="2025-09" db="UniProtKB">
        <authorList>
            <consortium name="Ensembl"/>
        </authorList>
    </citation>
    <scope>IDENTIFICATION</scope>
</reference>
<proteinExistence type="predicted"/>
<keyword evidence="3" id="KW-1185">Reference proteome</keyword>
<feature type="domain" description="DUF4371" evidence="1">
    <location>
        <begin position="93"/>
        <end position="275"/>
    </location>
</feature>
<evidence type="ECO:0000259" key="1">
    <source>
        <dbReference type="Pfam" id="PF14291"/>
    </source>
</evidence>